<dbReference type="SUPFAM" id="SSF49599">
    <property type="entry name" value="TRAF domain-like"/>
    <property type="match status" value="1"/>
</dbReference>
<comment type="caution">
    <text evidence="2">The sequence shown here is derived from an EMBL/GenBank/DDBJ whole genome shotgun (WGS) entry which is preliminary data.</text>
</comment>
<dbReference type="InterPro" id="IPR002083">
    <property type="entry name" value="MATH/TRAF_dom"/>
</dbReference>
<dbReference type="EMBL" id="BTRK01000005">
    <property type="protein sequence ID" value="GMR55511.1"/>
    <property type="molecule type" value="Genomic_DNA"/>
</dbReference>
<evidence type="ECO:0000313" key="2">
    <source>
        <dbReference type="EMBL" id="GMR55511.1"/>
    </source>
</evidence>
<evidence type="ECO:0000313" key="3">
    <source>
        <dbReference type="Proteomes" id="UP001328107"/>
    </source>
</evidence>
<dbReference type="CDD" id="cd00121">
    <property type="entry name" value="MATH"/>
    <property type="match status" value="1"/>
</dbReference>
<dbReference type="Pfam" id="PF22486">
    <property type="entry name" value="MATH_2"/>
    <property type="match status" value="1"/>
</dbReference>
<dbReference type="AlphaFoldDB" id="A0AAN5D349"/>
<feature type="non-terminal residue" evidence="2">
    <location>
        <position position="1"/>
    </location>
</feature>
<accession>A0AAN5D349</accession>
<reference evidence="3" key="1">
    <citation type="submission" date="2022-10" db="EMBL/GenBank/DDBJ databases">
        <title>Genome assembly of Pristionchus species.</title>
        <authorList>
            <person name="Yoshida K."/>
            <person name="Sommer R.J."/>
        </authorList>
    </citation>
    <scope>NUCLEOTIDE SEQUENCE [LARGE SCALE GENOMIC DNA]</scope>
    <source>
        <strain evidence="3">RS5460</strain>
    </source>
</reference>
<dbReference type="Proteomes" id="UP001328107">
    <property type="component" value="Unassembled WGS sequence"/>
</dbReference>
<proteinExistence type="predicted"/>
<sequence length="186" mass="20613">VSTLSESKSSSLSDFTSLSPSIVKEMEGDLPKSQSDSSGFISFSNPVSSITPSGIYGEEVDVQGIRWKLLLRKKSASSHLEAYLIHRTCDAGPWSVDVTAQFRLIGSSEEWSREMELNETFRNGRSRSGFSEFMPWSDIISVNKGFINSDISLTIEVQFTLSNIVGICRAIDFTDPNDSRHDIAFV</sequence>
<name>A0AAN5D349_9BILA</name>
<protein>
    <recommendedName>
        <fullName evidence="1">MATH domain-containing protein</fullName>
    </recommendedName>
</protein>
<dbReference type="InterPro" id="IPR008974">
    <property type="entry name" value="TRAF-like"/>
</dbReference>
<feature type="domain" description="MATH" evidence="1">
    <location>
        <begin position="51"/>
        <end position="158"/>
    </location>
</feature>
<keyword evidence="3" id="KW-1185">Reference proteome</keyword>
<organism evidence="2 3">
    <name type="scientific">Pristionchus mayeri</name>
    <dbReference type="NCBI Taxonomy" id="1317129"/>
    <lineage>
        <taxon>Eukaryota</taxon>
        <taxon>Metazoa</taxon>
        <taxon>Ecdysozoa</taxon>
        <taxon>Nematoda</taxon>
        <taxon>Chromadorea</taxon>
        <taxon>Rhabditida</taxon>
        <taxon>Rhabditina</taxon>
        <taxon>Diplogasteromorpha</taxon>
        <taxon>Diplogasteroidea</taxon>
        <taxon>Neodiplogasteridae</taxon>
        <taxon>Pristionchus</taxon>
    </lineage>
</organism>
<feature type="non-terminal residue" evidence="2">
    <location>
        <position position="186"/>
    </location>
</feature>
<evidence type="ECO:0000259" key="1">
    <source>
        <dbReference type="Pfam" id="PF22486"/>
    </source>
</evidence>
<dbReference type="Gene3D" id="2.60.210.10">
    <property type="entry name" value="Apoptosis, Tumor Necrosis Factor Receptor Associated Protein 2, Chain A"/>
    <property type="match status" value="1"/>
</dbReference>
<gene>
    <name evidence="2" type="ORF">PMAYCL1PPCAC_25706</name>
</gene>